<accession>A0ABU3X374</accession>
<name>A0ABU3X374_9EURY</name>
<gene>
    <name evidence="2" type="ORF">F8E02_10995</name>
</gene>
<sequence length="80" mass="9190">MPVEATIKVAPEVKGRLDKLKKYPRETYNDVIDRLTRDALKEAAEELTDEDIRDIEEAVADIKAGRVYTTRELMRELGID</sequence>
<dbReference type="Pfam" id="PF02697">
    <property type="entry name" value="VAPB_antitox"/>
    <property type="match status" value="1"/>
</dbReference>
<comment type="caution">
    <text evidence="2">The sequence shown here is derived from an EMBL/GenBank/DDBJ whole genome shotgun (WGS) entry which is preliminary data.</text>
</comment>
<dbReference type="EMBL" id="WBKO01000002">
    <property type="protein sequence ID" value="MDV2482515.1"/>
    <property type="molecule type" value="Genomic_DNA"/>
</dbReference>
<organism evidence="2 3">
    <name type="scientific">Methanoculleus caldifontis</name>
    <dbReference type="NCBI Taxonomy" id="2651577"/>
    <lineage>
        <taxon>Archaea</taxon>
        <taxon>Methanobacteriati</taxon>
        <taxon>Methanobacteriota</taxon>
        <taxon>Stenosarchaea group</taxon>
        <taxon>Methanomicrobia</taxon>
        <taxon>Methanomicrobiales</taxon>
        <taxon>Methanomicrobiaceae</taxon>
        <taxon>Methanoculleus</taxon>
    </lineage>
</organism>
<evidence type="ECO:0008006" key="4">
    <source>
        <dbReference type="Google" id="ProtNLM"/>
    </source>
</evidence>
<reference evidence="2 3" key="1">
    <citation type="submission" date="2019-10" db="EMBL/GenBank/DDBJ databases">
        <title>Isolation and characterization of Methanoculleus sp. Wushi-C6 from a hot spring well.</title>
        <authorList>
            <person name="Chen S.-C."/>
            <person name="Lan Z.-H."/>
            <person name="You Y.-T."/>
            <person name="Lai M.-C."/>
        </authorList>
    </citation>
    <scope>NUCLEOTIDE SEQUENCE [LARGE SCALE GENOMIC DNA]</scope>
    <source>
        <strain evidence="2 3">Wushi-C6</strain>
    </source>
</reference>
<keyword evidence="1" id="KW-1277">Toxin-antitoxin system</keyword>
<protein>
    <recommendedName>
        <fullName evidence="4">CopG family transcriptional regulator</fullName>
    </recommendedName>
</protein>
<evidence type="ECO:0000313" key="3">
    <source>
        <dbReference type="Proteomes" id="UP001281203"/>
    </source>
</evidence>
<dbReference type="InterPro" id="IPR003847">
    <property type="entry name" value="Put_antitoxin"/>
</dbReference>
<proteinExistence type="predicted"/>
<evidence type="ECO:0000313" key="2">
    <source>
        <dbReference type="EMBL" id="MDV2482515.1"/>
    </source>
</evidence>
<dbReference type="RefSeq" id="WP_317065611.1">
    <property type="nucleotide sequence ID" value="NZ_WBKO01000002.1"/>
</dbReference>
<dbReference type="Proteomes" id="UP001281203">
    <property type="component" value="Unassembled WGS sequence"/>
</dbReference>
<evidence type="ECO:0000256" key="1">
    <source>
        <dbReference type="ARBA" id="ARBA00022649"/>
    </source>
</evidence>
<keyword evidence="3" id="KW-1185">Reference proteome</keyword>